<reference evidence="1" key="1">
    <citation type="submission" date="2020-05" db="EMBL/GenBank/DDBJ databases">
        <authorList>
            <person name="Chiriac C."/>
            <person name="Salcher M."/>
            <person name="Ghai R."/>
            <person name="Kavagutti S V."/>
        </authorList>
    </citation>
    <scope>NUCLEOTIDE SEQUENCE</scope>
</reference>
<name>A0A6J6L5K5_9ZZZZ</name>
<dbReference type="AlphaFoldDB" id="A0A6J6L5K5"/>
<organism evidence="1">
    <name type="scientific">freshwater metagenome</name>
    <dbReference type="NCBI Taxonomy" id="449393"/>
    <lineage>
        <taxon>unclassified sequences</taxon>
        <taxon>metagenomes</taxon>
        <taxon>ecological metagenomes</taxon>
    </lineage>
</organism>
<evidence type="ECO:0000313" key="1">
    <source>
        <dbReference type="EMBL" id="CAB4656013.1"/>
    </source>
</evidence>
<accession>A0A6J6L5K5</accession>
<sequence length="104" mass="11396">MDLMGLSFVDDALSNCINCIRGPHQVRTFPRVVIFHCPFFGGVKRLVRVELVDEEHEAFVLRAMLGRCISYPLGCGTHCSRPGEVFGTVEVTAGIVVMGMASPK</sequence>
<dbReference type="EMBL" id="CAEZWH010000136">
    <property type="protein sequence ID" value="CAB4656013.1"/>
    <property type="molecule type" value="Genomic_DNA"/>
</dbReference>
<gene>
    <name evidence="1" type="ORF">UFOPK2195_00743</name>
</gene>
<proteinExistence type="predicted"/>
<protein>
    <submittedName>
        <fullName evidence="1">Unannotated protein</fullName>
    </submittedName>
</protein>